<keyword evidence="2" id="KW-0472">Membrane</keyword>
<evidence type="ECO:0000313" key="4">
    <source>
        <dbReference type="Proteomes" id="UP000502823"/>
    </source>
</evidence>
<feature type="compositionally biased region" description="Low complexity" evidence="1">
    <location>
        <begin position="374"/>
        <end position="384"/>
    </location>
</feature>
<dbReference type="InParanoid" id="A0A6L2PGL9"/>
<feature type="region of interest" description="Disordered" evidence="1">
    <location>
        <begin position="252"/>
        <end position="419"/>
    </location>
</feature>
<organism evidence="3 4">
    <name type="scientific">Coptotermes formosanus</name>
    <name type="common">Formosan subterranean termite</name>
    <dbReference type="NCBI Taxonomy" id="36987"/>
    <lineage>
        <taxon>Eukaryota</taxon>
        <taxon>Metazoa</taxon>
        <taxon>Ecdysozoa</taxon>
        <taxon>Arthropoda</taxon>
        <taxon>Hexapoda</taxon>
        <taxon>Insecta</taxon>
        <taxon>Pterygota</taxon>
        <taxon>Neoptera</taxon>
        <taxon>Polyneoptera</taxon>
        <taxon>Dictyoptera</taxon>
        <taxon>Blattodea</taxon>
        <taxon>Blattoidea</taxon>
        <taxon>Termitoidae</taxon>
        <taxon>Rhinotermitidae</taxon>
        <taxon>Coptotermes</taxon>
    </lineage>
</organism>
<proteinExistence type="predicted"/>
<evidence type="ECO:0000256" key="1">
    <source>
        <dbReference type="SAM" id="MobiDB-lite"/>
    </source>
</evidence>
<feature type="transmembrane region" description="Helical" evidence="2">
    <location>
        <begin position="179"/>
        <end position="198"/>
    </location>
</feature>
<dbReference type="EMBL" id="BLKM01010978">
    <property type="protein sequence ID" value="GFG31711.1"/>
    <property type="molecule type" value="Genomic_DNA"/>
</dbReference>
<reference evidence="4" key="1">
    <citation type="submission" date="2020-01" db="EMBL/GenBank/DDBJ databases">
        <title>Draft genome sequence of the Termite Coptotermes fromosanus.</title>
        <authorList>
            <person name="Itakura S."/>
            <person name="Yosikawa Y."/>
            <person name="Umezawa K."/>
        </authorList>
    </citation>
    <scope>NUCLEOTIDE SEQUENCE [LARGE SCALE GENOMIC DNA]</scope>
</reference>
<keyword evidence="4" id="KW-1185">Reference proteome</keyword>
<feature type="compositionally biased region" description="Acidic residues" evidence="1">
    <location>
        <begin position="720"/>
        <end position="731"/>
    </location>
</feature>
<dbReference type="OrthoDB" id="8180835at2759"/>
<feature type="transmembrane region" description="Helical" evidence="2">
    <location>
        <begin position="147"/>
        <end position="167"/>
    </location>
</feature>
<feature type="compositionally biased region" description="Polar residues" evidence="1">
    <location>
        <begin position="390"/>
        <end position="401"/>
    </location>
</feature>
<dbReference type="Proteomes" id="UP000502823">
    <property type="component" value="Unassembled WGS sequence"/>
</dbReference>
<sequence length="760" mass="85392">MPGLPTSYPPMASTFRWSYVNEYSFAGFVTMRSIMGRSPALVFTVSGFLNDVDVSREAQHLNDCSFPQLLCCVCIIYKRVTDEEAFHTFYLLKKLSQEWPLLNNVTWEQNGDFFTDVVFGSYIIITLGLLIGYLCGELQNGRKMEKFFLGMGALLFIIVGSLVYASLDSVPPELVDNAAVLGTLALVTGLLFLLDIGLSRPKRPRTERIHKATQTDVASSSVDLLDKVHRVPNGDKVIGELRSSLKTRKRADDGDLRYPSHIDSTPDLMIEGNGRRHSMGSRGIPEDRITPEVYRRNGDFPTDRQSHDSSIRQDIQFPSDLELHRDRVTRHQPENHYPTDRSSPDKYHDRRSIPTRDQRLSDSRHHFGHRTSEQENSNSSSGEQRYLEQSEISQRPESITPEQKHRARPKEMYHESDSDVEDLMHIPTVSFLLTERGEPVEVRPGAAEYSVRMKQQTGKVSIKDTKLLPMMPVASTSEDTVGMRRQRSVTVAEDEPKQKHFGREGTLSPATVPDEREKEKYLFGSKAAGKTKVSSGRSLDMGPRKSGRFEHTSQSPSPDVGHWRYDSRDANLVRSERELPSSPSDPGFVRHTAHNWPDSSPRTPSQSPVDSVTPGVQNWPEAHSRTPSQSPQNWSGSAPSLHQGSDSRSRTPPQSEQDLSTSVSQTPSSHHVQWPHSHQSSDEGDYAAASPPPPPTKPPVSHHQQGSSTRQSRRAKQQQDEEEEDDIDEDMPAGGSLTTQLLQKWLKQRKLKAGKSKSNP</sequence>
<feature type="compositionally biased region" description="Polar residues" evidence="1">
    <location>
        <begin position="597"/>
        <end position="616"/>
    </location>
</feature>
<feature type="compositionally biased region" description="Basic and acidic residues" evidence="1">
    <location>
        <begin position="321"/>
        <end position="373"/>
    </location>
</feature>
<keyword evidence="2" id="KW-0812">Transmembrane</keyword>
<feature type="compositionally biased region" description="Basic and acidic residues" evidence="1">
    <location>
        <begin position="284"/>
        <end position="311"/>
    </location>
</feature>
<name>A0A6L2PGL9_COPFO</name>
<evidence type="ECO:0000313" key="3">
    <source>
        <dbReference type="EMBL" id="GFG31711.1"/>
    </source>
</evidence>
<feature type="transmembrane region" description="Helical" evidence="2">
    <location>
        <begin position="117"/>
        <end position="135"/>
    </location>
</feature>
<gene>
    <name evidence="3" type="ORF">Cfor_04848</name>
</gene>
<feature type="region of interest" description="Disordered" evidence="1">
    <location>
        <begin position="477"/>
        <end position="742"/>
    </location>
</feature>
<evidence type="ECO:0000256" key="2">
    <source>
        <dbReference type="SAM" id="Phobius"/>
    </source>
</evidence>
<feature type="compositionally biased region" description="Basic and acidic residues" evidence="1">
    <location>
        <begin position="561"/>
        <end position="579"/>
    </location>
</feature>
<keyword evidence="2" id="KW-1133">Transmembrane helix</keyword>
<comment type="caution">
    <text evidence="3">The sequence shown here is derived from an EMBL/GenBank/DDBJ whole genome shotgun (WGS) entry which is preliminary data.</text>
</comment>
<accession>A0A6L2PGL9</accession>
<feature type="compositionally biased region" description="Basic and acidic residues" evidence="1">
    <location>
        <begin position="494"/>
        <end position="503"/>
    </location>
</feature>
<protein>
    <submittedName>
        <fullName evidence="3">Uncharacterized protein</fullName>
    </submittedName>
</protein>
<feature type="compositionally biased region" description="Polar residues" evidence="1">
    <location>
        <begin position="625"/>
        <end position="671"/>
    </location>
</feature>
<dbReference type="AlphaFoldDB" id="A0A6L2PGL9"/>